<accession>A0ABR2PXR7</accession>
<sequence>MSVGDKVEAAAEQVMQQLDHLVGSVVGKVTNGGEVPGAVVSKQKKKGRGRPPKVTGLTSVLADLEAEVRQPRVVSQGVPRLLNEMKNKNETLEKSSVSEVADLESVGGNALLIVQ</sequence>
<dbReference type="Proteomes" id="UP001396334">
    <property type="component" value="Unassembled WGS sequence"/>
</dbReference>
<evidence type="ECO:0000313" key="2">
    <source>
        <dbReference type="EMBL" id="KAK8993168.1"/>
    </source>
</evidence>
<feature type="region of interest" description="Disordered" evidence="1">
    <location>
        <begin position="36"/>
        <end position="55"/>
    </location>
</feature>
<feature type="compositionally biased region" description="Basic residues" evidence="1">
    <location>
        <begin position="42"/>
        <end position="51"/>
    </location>
</feature>
<gene>
    <name evidence="2" type="ORF">V6N11_033272</name>
</gene>
<keyword evidence="3" id="KW-1185">Reference proteome</keyword>
<organism evidence="2 3">
    <name type="scientific">Hibiscus sabdariffa</name>
    <name type="common">roselle</name>
    <dbReference type="NCBI Taxonomy" id="183260"/>
    <lineage>
        <taxon>Eukaryota</taxon>
        <taxon>Viridiplantae</taxon>
        <taxon>Streptophyta</taxon>
        <taxon>Embryophyta</taxon>
        <taxon>Tracheophyta</taxon>
        <taxon>Spermatophyta</taxon>
        <taxon>Magnoliopsida</taxon>
        <taxon>eudicotyledons</taxon>
        <taxon>Gunneridae</taxon>
        <taxon>Pentapetalae</taxon>
        <taxon>rosids</taxon>
        <taxon>malvids</taxon>
        <taxon>Malvales</taxon>
        <taxon>Malvaceae</taxon>
        <taxon>Malvoideae</taxon>
        <taxon>Hibiscus</taxon>
    </lineage>
</organism>
<proteinExistence type="predicted"/>
<comment type="caution">
    <text evidence="2">The sequence shown here is derived from an EMBL/GenBank/DDBJ whole genome shotgun (WGS) entry which is preliminary data.</text>
</comment>
<protein>
    <submittedName>
        <fullName evidence="2">Uncharacterized protein</fullName>
    </submittedName>
</protein>
<reference evidence="2 3" key="1">
    <citation type="journal article" date="2024" name="G3 (Bethesda)">
        <title>Genome assembly of Hibiscus sabdariffa L. provides insights into metabolisms of medicinal natural products.</title>
        <authorList>
            <person name="Kim T."/>
        </authorList>
    </citation>
    <scope>NUCLEOTIDE SEQUENCE [LARGE SCALE GENOMIC DNA]</scope>
    <source>
        <strain evidence="2">TK-2024</strain>
        <tissue evidence="2">Old leaves</tissue>
    </source>
</reference>
<evidence type="ECO:0000313" key="3">
    <source>
        <dbReference type="Proteomes" id="UP001396334"/>
    </source>
</evidence>
<evidence type="ECO:0000256" key="1">
    <source>
        <dbReference type="SAM" id="MobiDB-lite"/>
    </source>
</evidence>
<name>A0ABR2PXR7_9ROSI</name>
<dbReference type="EMBL" id="JBBPBN010000049">
    <property type="protein sequence ID" value="KAK8993168.1"/>
    <property type="molecule type" value="Genomic_DNA"/>
</dbReference>